<keyword evidence="3" id="KW-1185">Reference proteome</keyword>
<proteinExistence type="predicted"/>
<dbReference type="OrthoDB" id="4070583at2759"/>
<feature type="compositionally biased region" description="Polar residues" evidence="1">
    <location>
        <begin position="595"/>
        <end position="613"/>
    </location>
</feature>
<feature type="compositionally biased region" description="Basic and acidic residues" evidence="1">
    <location>
        <begin position="522"/>
        <end position="585"/>
    </location>
</feature>
<dbReference type="PANTHER" id="PTHR28298:SF1">
    <property type="entry name" value="EISOSOME PROTEIN 1"/>
    <property type="match status" value="1"/>
</dbReference>
<reference evidence="2 3" key="1">
    <citation type="journal article" date="2018" name="IMA Fungus">
        <title>IMA Genome-F 9: Draft genome sequence of Annulohypoxylon stygium, Aspergillus mulundensis, Berkeleyomyces basicola (syn. Thielaviopsis basicola), Ceratocystis smalleyi, two Cercospora beticola strains, Coleophoma cylindrospora, Fusarium fracticaudum, Phialophora cf. hyalina, and Morchella septimelata.</title>
        <authorList>
            <person name="Wingfield B.D."/>
            <person name="Bills G.F."/>
            <person name="Dong Y."/>
            <person name="Huang W."/>
            <person name="Nel W.J."/>
            <person name="Swalarsk-Parry B.S."/>
            <person name="Vaghefi N."/>
            <person name="Wilken P.M."/>
            <person name="An Z."/>
            <person name="de Beer Z.W."/>
            <person name="De Vos L."/>
            <person name="Chen L."/>
            <person name="Duong T.A."/>
            <person name="Gao Y."/>
            <person name="Hammerbacher A."/>
            <person name="Kikkert J.R."/>
            <person name="Li Y."/>
            <person name="Li H."/>
            <person name="Li K."/>
            <person name="Li Q."/>
            <person name="Liu X."/>
            <person name="Ma X."/>
            <person name="Naidoo K."/>
            <person name="Pethybridge S.J."/>
            <person name="Sun J."/>
            <person name="Steenkamp E.T."/>
            <person name="van der Nest M.A."/>
            <person name="van Wyk S."/>
            <person name="Wingfield M.J."/>
            <person name="Xiong C."/>
            <person name="Yue Q."/>
            <person name="Zhang X."/>
        </authorList>
    </citation>
    <scope>NUCLEOTIDE SEQUENCE [LARGE SCALE GENOMIC DNA]</scope>
    <source>
        <strain evidence="2 3">BP5796</strain>
    </source>
</reference>
<dbReference type="Pfam" id="PF12757">
    <property type="entry name" value="Eisosome1"/>
    <property type="match status" value="1"/>
</dbReference>
<dbReference type="InterPro" id="IPR024527">
    <property type="entry name" value="Eisosome1"/>
</dbReference>
<gene>
    <name evidence="2" type="ORF">BP5796_09125</name>
</gene>
<feature type="compositionally biased region" description="Low complexity" evidence="1">
    <location>
        <begin position="728"/>
        <end position="741"/>
    </location>
</feature>
<feature type="compositionally biased region" description="Basic and acidic residues" evidence="1">
    <location>
        <begin position="658"/>
        <end position="671"/>
    </location>
</feature>
<dbReference type="AlphaFoldDB" id="A0A3D8R3D5"/>
<evidence type="ECO:0000313" key="2">
    <source>
        <dbReference type="EMBL" id="RDW68468.1"/>
    </source>
</evidence>
<sequence length="824" mass="89448">MPPESAQPHTTSSKLEDQAATAALYATNKNRPVVNIATTNGQTYLDSDNRLSSAGAAASLKYASPRDLPSYPSSGLKKSDSAAGAAASLGWANQKSFEHWKPDPSASASAAAMLAKDYKMAPLWQPEQSTAGAKAAVLASRDGGKVDIWRPEITSWGNTAATQAFKKDRTGGLSPQLDYGHTAIGRQGSLLAAKGAMGGSRKRSESTPVLSPERYPDEANAIANALSAATLAAKPSSRRNELHPDGGSVPFTNLSRDMYTSHPPVAPEVEEKNRADSLHASAVAMAQGMYKMQQKQIGRGTNAHFAASAAHGRTASLPSTNEQPVPMQFNNLQEAAQKLAQERLAKLYGDHEKNRDFREYYGSSGKTVSRLSIRGRPRRRASSEGDVTDDQAQSNKIRAQMSIFSNKLSEVDQKKRQHDRENLIAVAQRNVTKSLHGMDEKVFADTGKVAPSLLTEWELKAHAAAQAKSETRMENYGKVNIGGGKFMNQSEINLVAARNVQPVLDEINEKAEKERIRQAELKLEHETQARKTAEKKAHEKEVKDINKKLKQQDRDEKKLKEDEEKAERRAKEQEEKAAKVEEKRLAKEKRKSKDVTSNNKSEGIDDTLTTNALVATEDHTAEEVAPVEGERSTLAARRDGATVPATIRTSMEMQGDQRMQDAADSANKDESTMVSPSSAEDGSKVKNWLKTKFSRRMSKGQKPVREENSDKGFSGGAAYTGASVHNGSTTSVENRSSSVREVALAGKSTDAAGKSTDADAEERIRWSQLRVSDTSTISSLDGGDEFEEARDNFDTGLAPPPTFPAGPAKGSSSPVRDSKFREVI</sequence>
<feature type="compositionally biased region" description="Basic residues" evidence="1">
    <location>
        <begin position="687"/>
        <end position="699"/>
    </location>
</feature>
<feature type="region of interest" description="Disordered" evidence="1">
    <location>
        <begin position="522"/>
        <end position="762"/>
    </location>
</feature>
<feature type="region of interest" description="Disordered" evidence="1">
    <location>
        <begin position="368"/>
        <end position="395"/>
    </location>
</feature>
<dbReference type="GO" id="GO:0070941">
    <property type="term" value="P:eisosome assembly"/>
    <property type="evidence" value="ECO:0007669"/>
    <property type="project" value="TreeGrafter"/>
</dbReference>
<dbReference type="PANTHER" id="PTHR28298">
    <property type="entry name" value="EISOSOME PROTEIN 1"/>
    <property type="match status" value="1"/>
</dbReference>
<evidence type="ECO:0008006" key="4">
    <source>
        <dbReference type="Google" id="ProtNLM"/>
    </source>
</evidence>
<feature type="region of interest" description="Disordered" evidence="1">
    <location>
        <begin position="193"/>
        <end position="212"/>
    </location>
</feature>
<name>A0A3D8R3D5_9HELO</name>
<evidence type="ECO:0000256" key="1">
    <source>
        <dbReference type="SAM" id="MobiDB-lite"/>
    </source>
</evidence>
<protein>
    <recommendedName>
        <fullName evidence="4">Eisosome protein 1 protein</fullName>
    </recommendedName>
</protein>
<feature type="compositionally biased region" description="Basic and acidic residues" evidence="1">
    <location>
        <begin position="616"/>
        <end position="640"/>
    </location>
</feature>
<dbReference type="Proteomes" id="UP000256328">
    <property type="component" value="Unassembled WGS sequence"/>
</dbReference>
<accession>A0A3D8R3D5</accession>
<dbReference type="EMBL" id="PDLN01000013">
    <property type="protein sequence ID" value="RDW68468.1"/>
    <property type="molecule type" value="Genomic_DNA"/>
</dbReference>
<organism evidence="2 3">
    <name type="scientific">Coleophoma crateriformis</name>
    <dbReference type="NCBI Taxonomy" id="565419"/>
    <lineage>
        <taxon>Eukaryota</taxon>
        <taxon>Fungi</taxon>
        <taxon>Dikarya</taxon>
        <taxon>Ascomycota</taxon>
        <taxon>Pezizomycotina</taxon>
        <taxon>Leotiomycetes</taxon>
        <taxon>Helotiales</taxon>
        <taxon>Dermateaceae</taxon>
        <taxon>Coleophoma</taxon>
    </lineage>
</organism>
<evidence type="ECO:0000313" key="3">
    <source>
        <dbReference type="Proteomes" id="UP000256328"/>
    </source>
</evidence>
<comment type="caution">
    <text evidence="2">The sequence shown here is derived from an EMBL/GenBank/DDBJ whole genome shotgun (WGS) entry which is preliminary data.</text>
</comment>
<feature type="region of interest" description="Disordered" evidence="1">
    <location>
        <begin position="775"/>
        <end position="824"/>
    </location>
</feature>